<name>L5K5M2_PTEAL</name>
<reference evidence="3" key="1">
    <citation type="journal article" date="2013" name="Science">
        <title>Comparative analysis of bat genomes provides insight into the evolution of flight and immunity.</title>
        <authorList>
            <person name="Zhang G."/>
            <person name="Cowled C."/>
            <person name="Shi Z."/>
            <person name="Huang Z."/>
            <person name="Bishop-Lilly K.A."/>
            <person name="Fang X."/>
            <person name="Wynne J.W."/>
            <person name="Xiong Z."/>
            <person name="Baker M.L."/>
            <person name="Zhao W."/>
            <person name="Tachedjian M."/>
            <person name="Zhu Y."/>
            <person name="Zhou P."/>
            <person name="Jiang X."/>
            <person name="Ng J."/>
            <person name="Yang L."/>
            <person name="Wu L."/>
            <person name="Xiao J."/>
            <person name="Feng Y."/>
            <person name="Chen Y."/>
            <person name="Sun X."/>
            <person name="Zhang Y."/>
            <person name="Marsh G.A."/>
            <person name="Crameri G."/>
            <person name="Broder C.C."/>
            <person name="Frey K.G."/>
            <person name="Wang L.F."/>
            <person name="Wang J."/>
        </authorList>
    </citation>
    <scope>NUCLEOTIDE SEQUENCE [LARGE SCALE GENOMIC DNA]</scope>
</reference>
<keyword evidence="3" id="KW-1185">Reference proteome</keyword>
<dbReference type="AlphaFoldDB" id="L5K5M2"/>
<dbReference type="STRING" id="9402.L5K5M2"/>
<dbReference type="InParanoid" id="L5K5M2"/>
<protein>
    <submittedName>
        <fullName evidence="2">Hydrocephalus-inducing protein</fullName>
    </submittedName>
</protein>
<gene>
    <name evidence="2" type="ORF">PAL_GLEAN10000851</name>
</gene>
<evidence type="ECO:0000313" key="2">
    <source>
        <dbReference type="EMBL" id="ELK05783.1"/>
    </source>
</evidence>
<feature type="region of interest" description="Disordered" evidence="1">
    <location>
        <begin position="1"/>
        <end position="107"/>
    </location>
</feature>
<accession>L5K5M2</accession>
<evidence type="ECO:0000313" key="3">
    <source>
        <dbReference type="Proteomes" id="UP000010552"/>
    </source>
</evidence>
<proteinExistence type="predicted"/>
<evidence type="ECO:0000256" key="1">
    <source>
        <dbReference type="SAM" id="MobiDB-lite"/>
    </source>
</evidence>
<sequence>MQHPPPTAPARIQLRLSGSASQGPIPCPALRDKAQRVPSGTWDHPSGGFDLGTAPGHQHKASHFRPGSSASPRPTRGSSRHSPRRDRCAGLGHGDQRSLARGGLGGGTLRGASASEACSDTGLSRDAPVFYAPSDPPAYLPVCSRRCSPKLRSHDRQPHFRLERAAAGAHGHVTRRRFPGSGGDVRAPVCVRKAPGSRDRNGLGALGNPRLIQRWTFGRYILKYLYEKMVQLINHHDLPGGYEILPQVYEDCLTVLLSSPSPSGIIPPQSTTHTPLALET</sequence>
<dbReference type="EMBL" id="KB031039">
    <property type="protein sequence ID" value="ELK05783.1"/>
    <property type="molecule type" value="Genomic_DNA"/>
</dbReference>
<organism evidence="2 3">
    <name type="scientific">Pteropus alecto</name>
    <name type="common">Black flying fox</name>
    <dbReference type="NCBI Taxonomy" id="9402"/>
    <lineage>
        <taxon>Eukaryota</taxon>
        <taxon>Metazoa</taxon>
        <taxon>Chordata</taxon>
        <taxon>Craniata</taxon>
        <taxon>Vertebrata</taxon>
        <taxon>Euteleostomi</taxon>
        <taxon>Mammalia</taxon>
        <taxon>Eutheria</taxon>
        <taxon>Laurasiatheria</taxon>
        <taxon>Chiroptera</taxon>
        <taxon>Yinpterochiroptera</taxon>
        <taxon>Pteropodoidea</taxon>
        <taxon>Pteropodidae</taxon>
        <taxon>Pteropodinae</taxon>
        <taxon>Pteropus</taxon>
    </lineage>
</organism>
<dbReference type="Proteomes" id="UP000010552">
    <property type="component" value="Unassembled WGS sequence"/>
</dbReference>